<sequence>MDNQQIREVLEGLMKERKEHPPVKLISQEKLDQLLNSYYKKLATKEKKN</sequence>
<keyword evidence="2" id="KW-1185">Reference proteome</keyword>
<dbReference type="AlphaFoldDB" id="A0A1I3K9P3"/>
<evidence type="ECO:0000313" key="2">
    <source>
        <dbReference type="Proteomes" id="UP000182737"/>
    </source>
</evidence>
<accession>A0A1I3K9P3</accession>
<name>A0A1I3K9P3_9SPIR</name>
<dbReference type="Proteomes" id="UP000182737">
    <property type="component" value="Unassembled WGS sequence"/>
</dbReference>
<evidence type="ECO:0000313" key="1">
    <source>
        <dbReference type="EMBL" id="SFI69193.1"/>
    </source>
</evidence>
<gene>
    <name evidence="1" type="ORF">SAMN04487775_104158</name>
</gene>
<proteinExistence type="predicted"/>
<reference evidence="2" key="1">
    <citation type="submission" date="2016-10" db="EMBL/GenBank/DDBJ databases">
        <authorList>
            <person name="Varghese N."/>
            <person name="Submissions S."/>
        </authorList>
    </citation>
    <scope>NUCLEOTIDE SEQUENCE [LARGE SCALE GENOMIC DNA]</scope>
    <source>
        <strain evidence="2">XBD1002</strain>
    </source>
</reference>
<dbReference type="EMBL" id="FORI01000004">
    <property type="protein sequence ID" value="SFI69193.1"/>
    <property type="molecule type" value="Genomic_DNA"/>
</dbReference>
<dbReference type="RefSeq" id="WP_177206216.1">
    <property type="nucleotide sequence ID" value="NZ_FORI01000004.1"/>
</dbReference>
<organism evidence="1 2">
    <name type="scientific">Treponema bryantii</name>
    <dbReference type="NCBI Taxonomy" id="163"/>
    <lineage>
        <taxon>Bacteria</taxon>
        <taxon>Pseudomonadati</taxon>
        <taxon>Spirochaetota</taxon>
        <taxon>Spirochaetia</taxon>
        <taxon>Spirochaetales</taxon>
        <taxon>Treponemataceae</taxon>
        <taxon>Treponema</taxon>
    </lineage>
</organism>
<protein>
    <submittedName>
        <fullName evidence="1">Uncharacterized protein</fullName>
    </submittedName>
</protein>